<reference evidence="2" key="2">
    <citation type="journal article" date="2015" name="Sci. Rep.">
        <title>Genetic analysis of capsular polysaccharide synthesis gene clusters in 79 capsular types of Klebsiella spp.</title>
        <authorList>
            <person name="Pan Y.J."/>
            <person name="Lin T.L."/>
            <person name="Chen C.T."/>
            <person name="Chen Y.Y."/>
            <person name="Hsieh P.F."/>
            <person name="Hsu C.R."/>
            <person name="Wu M.C."/>
            <person name="Wang J.T."/>
        </authorList>
    </citation>
    <scope>NUCLEOTIDE SEQUENCE</scope>
    <source>
        <strain evidence="2">167</strain>
    </source>
</reference>
<dbReference type="EMBL" id="AB924606">
    <property type="protein sequence ID" value="BAT24308.1"/>
    <property type="molecule type" value="Genomic_DNA"/>
</dbReference>
<feature type="transmembrane region" description="Helical" evidence="1">
    <location>
        <begin position="194"/>
        <end position="210"/>
    </location>
</feature>
<feature type="transmembrane region" description="Helical" evidence="1">
    <location>
        <begin position="160"/>
        <end position="182"/>
    </location>
</feature>
<keyword evidence="1" id="KW-0812">Transmembrane</keyword>
<accession>A0A0P0YST7</accession>
<feature type="transmembrane region" description="Helical" evidence="1">
    <location>
        <begin position="30"/>
        <end position="47"/>
    </location>
</feature>
<evidence type="ECO:0000313" key="2">
    <source>
        <dbReference type="EMBL" id="BAT24308.1"/>
    </source>
</evidence>
<sequence>MFNKLIGKAMTLFIVNLILLLCAIKENERLYKLSIIFIAACFILSFGRSYDWINYYDVYININDYGLMNLPFEPGLFWLMKIFDSIGLPFSLLNGCIELFIFYSIYQFCKNKENKSLSVFILFAIMGNTLLTEQIRQGLAFAIILRFYYLFEDKKNLKSFFIILIAMLFHMSAIICFLFYPLNKKNGMPSIIKFTFYCVAFLIVSYFLWLKPDLVSSVGILYGKLVDYKNSYTEGFVSWSNLYESKVLILYLAILVVVFIMRRKKKKVFGVEIDSSIKALIFMALTKITVFFGRFQYFMLPIFISGIDKYFTASTSKRISIYKISILIILYFISLTPFWSNTYVHSMNDPVYLFSSKNDINSAINRRCAALHAYDKTNNAIIRCR</sequence>
<evidence type="ECO:0000256" key="1">
    <source>
        <dbReference type="SAM" id="Phobius"/>
    </source>
</evidence>
<feature type="transmembrane region" description="Helical" evidence="1">
    <location>
        <begin position="86"/>
        <end position="106"/>
    </location>
</feature>
<organism evidence="2">
    <name type="scientific">Klebsiella sp. 167</name>
    <dbReference type="NCBI Taxonomy" id="1497838"/>
    <lineage>
        <taxon>Bacteria</taxon>
        <taxon>Pseudomonadati</taxon>
        <taxon>Pseudomonadota</taxon>
        <taxon>Gammaproteobacteria</taxon>
        <taxon>Enterobacterales</taxon>
        <taxon>Enterobacteriaceae</taxon>
        <taxon>Klebsiella/Raoultella group</taxon>
        <taxon>Klebsiella</taxon>
    </lineage>
</organism>
<keyword evidence="1" id="KW-1133">Transmembrane helix</keyword>
<gene>
    <name evidence="2" type="primary">wzy</name>
</gene>
<protein>
    <submittedName>
        <fullName evidence="2">O-antigen and lipid-linked capsular repeat unit polymerase</fullName>
    </submittedName>
</protein>
<feature type="transmembrane region" description="Helical" evidence="1">
    <location>
        <begin position="280"/>
        <end position="299"/>
    </location>
</feature>
<name>A0A0P0YST7_9ENTR</name>
<reference evidence="2" key="1">
    <citation type="submission" date="2014-04" db="EMBL/GenBank/DDBJ databases">
        <authorList>
            <person name="Harrison E."/>
        </authorList>
    </citation>
    <scope>NUCLEOTIDE SEQUENCE</scope>
    <source>
        <strain evidence="2">167</strain>
    </source>
</reference>
<feature type="transmembrane region" description="Helical" evidence="1">
    <location>
        <begin position="319"/>
        <end position="339"/>
    </location>
</feature>
<feature type="transmembrane region" description="Helical" evidence="1">
    <location>
        <begin position="118"/>
        <end position="148"/>
    </location>
</feature>
<feature type="transmembrane region" description="Helical" evidence="1">
    <location>
        <begin position="242"/>
        <end position="260"/>
    </location>
</feature>
<dbReference type="InterPro" id="IPR049458">
    <property type="entry name" value="EpsG-like"/>
</dbReference>
<dbReference type="Pfam" id="PF14897">
    <property type="entry name" value="EpsG"/>
    <property type="match status" value="1"/>
</dbReference>
<feature type="transmembrane region" description="Helical" evidence="1">
    <location>
        <begin position="6"/>
        <end position="23"/>
    </location>
</feature>
<keyword evidence="1" id="KW-0472">Membrane</keyword>
<proteinExistence type="predicted"/>
<dbReference type="AlphaFoldDB" id="A0A0P0YST7"/>